<proteinExistence type="predicted"/>
<evidence type="ECO:0000256" key="1">
    <source>
        <dbReference type="SAM" id="Phobius"/>
    </source>
</evidence>
<dbReference type="EMBL" id="JAKELL010000001">
    <property type="protein sequence ID" value="KAH9001689.1"/>
    <property type="molecule type" value="Genomic_DNA"/>
</dbReference>
<dbReference type="InterPro" id="IPR007720">
    <property type="entry name" value="PigQ/GPI1"/>
</dbReference>
<feature type="transmembrane region" description="Helical" evidence="1">
    <location>
        <begin position="328"/>
        <end position="347"/>
    </location>
</feature>
<dbReference type="GO" id="GO:0016740">
    <property type="term" value="F:transferase activity"/>
    <property type="evidence" value="ECO:0007669"/>
    <property type="project" value="UniProtKB-KW"/>
</dbReference>
<dbReference type="AlphaFoldDB" id="A0AAD4QG08"/>
<evidence type="ECO:0000313" key="2">
    <source>
        <dbReference type="EMBL" id="KAH9001689.1"/>
    </source>
</evidence>
<feature type="transmembrane region" description="Helical" evidence="1">
    <location>
        <begin position="354"/>
        <end position="374"/>
    </location>
</feature>
<protein>
    <submittedName>
        <fullName evidence="2">N-acetylglucosaminyl transferase component-domain-containing protein</fullName>
    </submittedName>
</protein>
<keyword evidence="1" id="KW-0812">Transmembrane</keyword>
<dbReference type="GO" id="GO:0005783">
    <property type="term" value="C:endoplasmic reticulum"/>
    <property type="evidence" value="ECO:0007669"/>
    <property type="project" value="TreeGrafter"/>
</dbReference>
<keyword evidence="1" id="KW-1133">Transmembrane helix</keyword>
<gene>
    <name evidence="2" type="ORF">EDB92DRAFT_1828178</name>
</gene>
<feature type="transmembrane region" description="Helical" evidence="1">
    <location>
        <begin position="431"/>
        <end position="455"/>
    </location>
</feature>
<dbReference type="GO" id="GO:0016020">
    <property type="term" value="C:membrane"/>
    <property type="evidence" value="ECO:0007669"/>
    <property type="project" value="InterPro"/>
</dbReference>
<keyword evidence="2" id="KW-0808">Transferase</keyword>
<keyword evidence="1" id="KW-0472">Membrane</keyword>
<dbReference type="PANTHER" id="PTHR21329">
    <property type="entry name" value="PHOSPHATIDYLINOSITOL N-ACETYLGLUCOSAMINYLTRANSFERASE SUBUNIT Q-RELATED"/>
    <property type="match status" value="1"/>
</dbReference>
<dbReference type="PANTHER" id="PTHR21329:SF3">
    <property type="entry name" value="PHOSPHATIDYLINOSITOL N-ACETYLGLUCOSAMINYLTRANSFERASE SUBUNIT Q"/>
    <property type="match status" value="1"/>
</dbReference>
<dbReference type="Pfam" id="PF05024">
    <property type="entry name" value="Gpi1"/>
    <property type="match status" value="1"/>
</dbReference>
<comment type="caution">
    <text evidence="2">The sequence shown here is derived from an EMBL/GenBank/DDBJ whole genome shotgun (WGS) entry which is preliminary data.</text>
</comment>
<name>A0AAD4QG08_9AGAM</name>
<organism evidence="2 3">
    <name type="scientific">Lactarius akahatsu</name>
    <dbReference type="NCBI Taxonomy" id="416441"/>
    <lineage>
        <taxon>Eukaryota</taxon>
        <taxon>Fungi</taxon>
        <taxon>Dikarya</taxon>
        <taxon>Basidiomycota</taxon>
        <taxon>Agaricomycotina</taxon>
        <taxon>Agaricomycetes</taxon>
        <taxon>Russulales</taxon>
        <taxon>Russulaceae</taxon>
        <taxon>Lactarius</taxon>
    </lineage>
</organism>
<dbReference type="Proteomes" id="UP001201163">
    <property type="component" value="Unassembled WGS sequence"/>
</dbReference>
<keyword evidence="3" id="KW-1185">Reference proteome</keyword>
<sequence length="586" mass="65977">MIAKWSTFWPIEDFGKSGYCYGWVNSRVICVAGVLRVGSLEHANALLDDFLNENPQFTEVSSTDDPVILGECSSSSSSYTPSIQFLRGVGPPSSIIGPSYTVVTYRRTALGSARFHTPEDIVSRRNVAIPDNHPIFDIIGLDTTALAQLNAAYRLHSLLNLPGSWLANFKLLDKVARNVHDTCASRPERACPYLSSGPRSILRLIEGFLRQCLPWVALGRVYSKLLDQLWARSSLVQGLVSYPRLSYVYGKLETSAEYVRFNNAIWLVMNDVILGSVVGAFVCDNREVIGTSLHDWLKTIFIDFTRDALLWLDNWPEGLKLNTELSSFLLHVFLGVLALWAYILRSLSPHFPMIVYAIGLSGYGGLTVPLSLFLDLFNTLTLHVSLSYLVLKRVLSYQTFALRSLWNLFRGKRFNVLHRRTDSWHYEVDQLILGTLLFTLFTFSLPTLLTYALLFSLMRSGVVMTCGAMSIATDLMNQFPLFPLLLRIKDPRRLPGTVYFRMMGDTLVLEVRVNALSRIKTQPAYQSATGADRVHFDNFHGIWVFMQAPDRLLKSSDFIGSSYDILNCSTSTKKVSLMLDPLNTLL</sequence>
<reference evidence="2" key="1">
    <citation type="submission" date="2022-01" db="EMBL/GenBank/DDBJ databases">
        <title>Comparative genomics reveals a dynamic genome evolution in the ectomycorrhizal milk-cap (Lactarius) mushrooms.</title>
        <authorList>
            <consortium name="DOE Joint Genome Institute"/>
            <person name="Lebreton A."/>
            <person name="Tang N."/>
            <person name="Kuo A."/>
            <person name="LaButti K."/>
            <person name="Drula E."/>
            <person name="Barry K."/>
            <person name="Clum A."/>
            <person name="Lipzen A."/>
            <person name="Mousain D."/>
            <person name="Ng V."/>
            <person name="Wang R."/>
            <person name="Wang X."/>
            <person name="Dai Y."/>
            <person name="Henrissat B."/>
            <person name="Grigoriev I.V."/>
            <person name="Guerin-Laguette A."/>
            <person name="Yu F."/>
            <person name="Martin F.M."/>
        </authorList>
    </citation>
    <scope>NUCLEOTIDE SEQUENCE</scope>
    <source>
        <strain evidence="2">QP</strain>
    </source>
</reference>
<dbReference type="GO" id="GO:0006506">
    <property type="term" value="P:GPI anchor biosynthetic process"/>
    <property type="evidence" value="ECO:0007669"/>
    <property type="project" value="InterPro"/>
</dbReference>
<evidence type="ECO:0000313" key="3">
    <source>
        <dbReference type="Proteomes" id="UP001201163"/>
    </source>
</evidence>
<accession>A0AAD4QG08</accession>